<dbReference type="Proteomes" id="UP000006701">
    <property type="component" value="Unassembled WGS sequence"/>
</dbReference>
<evidence type="ECO:0000313" key="1">
    <source>
        <dbReference type="EMBL" id="EAW08081.1"/>
    </source>
</evidence>
<gene>
    <name evidence="1" type="ORF">ACLA_028060</name>
</gene>
<dbReference type="RefSeq" id="XP_001269507.1">
    <property type="nucleotide sequence ID" value="XM_001269506.1"/>
</dbReference>
<protein>
    <submittedName>
        <fullName evidence="1">Uncharacterized protein</fullName>
    </submittedName>
</protein>
<dbReference type="EMBL" id="DS027059">
    <property type="protein sequence ID" value="EAW08081.1"/>
    <property type="molecule type" value="Genomic_DNA"/>
</dbReference>
<dbReference type="HOGENOM" id="CLU_2399255_0_0_1"/>
<organism evidence="1 2">
    <name type="scientific">Aspergillus clavatus (strain ATCC 1007 / CBS 513.65 / DSM 816 / NCTC 3887 / NRRL 1 / QM 1276 / 107)</name>
    <dbReference type="NCBI Taxonomy" id="344612"/>
    <lineage>
        <taxon>Eukaryota</taxon>
        <taxon>Fungi</taxon>
        <taxon>Dikarya</taxon>
        <taxon>Ascomycota</taxon>
        <taxon>Pezizomycotina</taxon>
        <taxon>Eurotiomycetes</taxon>
        <taxon>Eurotiomycetidae</taxon>
        <taxon>Eurotiales</taxon>
        <taxon>Aspergillaceae</taxon>
        <taxon>Aspergillus</taxon>
        <taxon>Aspergillus subgen. Fumigati</taxon>
    </lineage>
</organism>
<sequence length="93" mass="10784">MQQILENRLMESLLQIQTGKAADFIKEARSEETRGQGSMRFGWYLCEWSPPERVNELVTRKLGRIRLEGLESIQPFIMAPSWTLLEVTMNGKI</sequence>
<name>A1CR10_ASPCL</name>
<reference evidence="1 2" key="1">
    <citation type="journal article" date="2008" name="PLoS Genet.">
        <title>Genomic islands in the pathogenic filamentous fungus Aspergillus fumigatus.</title>
        <authorList>
            <person name="Fedorova N.D."/>
            <person name="Khaldi N."/>
            <person name="Joardar V.S."/>
            <person name="Maiti R."/>
            <person name="Amedeo P."/>
            <person name="Anderson M.J."/>
            <person name="Crabtree J."/>
            <person name="Silva J.C."/>
            <person name="Badger J.H."/>
            <person name="Albarraq A."/>
            <person name="Angiuoli S."/>
            <person name="Bussey H."/>
            <person name="Bowyer P."/>
            <person name="Cotty P.J."/>
            <person name="Dyer P.S."/>
            <person name="Egan A."/>
            <person name="Galens K."/>
            <person name="Fraser-Liggett C.M."/>
            <person name="Haas B.J."/>
            <person name="Inman J.M."/>
            <person name="Kent R."/>
            <person name="Lemieux S."/>
            <person name="Malavazi I."/>
            <person name="Orvis J."/>
            <person name="Roemer T."/>
            <person name="Ronning C.M."/>
            <person name="Sundaram J.P."/>
            <person name="Sutton G."/>
            <person name="Turner G."/>
            <person name="Venter J.C."/>
            <person name="White O.R."/>
            <person name="Whitty B.R."/>
            <person name="Youngman P."/>
            <person name="Wolfe K.H."/>
            <person name="Goldman G.H."/>
            <person name="Wortman J.R."/>
            <person name="Jiang B."/>
            <person name="Denning D.W."/>
            <person name="Nierman W.C."/>
        </authorList>
    </citation>
    <scope>NUCLEOTIDE SEQUENCE [LARGE SCALE GENOMIC DNA]</scope>
    <source>
        <strain evidence="2">ATCC 1007 / CBS 513.65 / DSM 816 / NCTC 3887 / NRRL 1</strain>
    </source>
</reference>
<dbReference type="KEGG" id="act:ACLA_028060"/>
<proteinExistence type="predicted"/>
<dbReference type="VEuPathDB" id="FungiDB:ACLA_028060"/>
<dbReference type="GeneID" id="4701733"/>
<dbReference type="STRING" id="344612.A1CR10"/>
<evidence type="ECO:0000313" key="2">
    <source>
        <dbReference type="Proteomes" id="UP000006701"/>
    </source>
</evidence>
<dbReference type="AlphaFoldDB" id="A1CR10"/>
<keyword evidence="2" id="KW-1185">Reference proteome</keyword>
<accession>A1CR10</accession>